<name>R6U8X4_9BACT</name>
<organism evidence="1 2">
    <name type="scientific">Candidatus Colimorpha enterica</name>
    <dbReference type="NCBI Taxonomy" id="3083063"/>
    <lineage>
        <taxon>Bacteria</taxon>
        <taxon>Pseudomonadati</taxon>
        <taxon>Bacteroidota</taxon>
        <taxon>Bacteroidia</taxon>
        <taxon>Bacteroidales</taxon>
        <taxon>Candidatus Colimorpha</taxon>
    </lineage>
</organism>
<proteinExistence type="predicted"/>
<reference evidence="1" key="1">
    <citation type="submission" date="2012-11" db="EMBL/GenBank/DDBJ databases">
        <title>Dependencies among metagenomic species, viruses, plasmids and units of genetic variation.</title>
        <authorList>
            <person name="Nielsen H.B."/>
            <person name="Almeida M."/>
            <person name="Juncker A.S."/>
            <person name="Rasmussen S."/>
            <person name="Li J."/>
            <person name="Sunagawa S."/>
            <person name="Plichta D."/>
            <person name="Gautier L."/>
            <person name="Le Chatelier E."/>
            <person name="Peletier E."/>
            <person name="Bonde I."/>
            <person name="Nielsen T."/>
            <person name="Manichanh C."/>
            <person name="Arumugam M."/>
            <person name="Batto J."/>
            <person name="Santos M.B.Q.D."/>
            <person name="Blom N."/>
            <person name="Borruel N."/>
            <person name="Burgdorf K.S."/>
            <person name="Boumezbeur F."/>
            <person name="Casellas F."/>
            <person name="Dore J."/>
            <person name="Guarner F."/>
            <person name="Hansen T."/>
            <person name="Hildebrand F."/>
            <person name="Kaas R.S."/>
            <person name="Kennedy S."/>
            <person name="Kristiansen K."/>
            <person name="Kultima J.R."/>
            <person name="Leonard P."/>
            <person name="Levenez F."/>
            <person name="Lund O."/>
            <person name="Moumen B."/>
            <person name="Le Paslier D."/>
            <person name="Pons N."/>
            <person name="Pedersen O."/>
            <person name="Prifti E."/>
            <person name="Qin J."/>
            <person name="Raes J."/>
            <person name="Tap J."/>
            <person name="Tims S."/>
            <person name="Ussery D.W."/>
            <person name="Yamada T."/>
            <person name="MetaHit consortium"/>
            <person name="Renault P."/>
            <person name="Sicheritz-Ponten T."/>
            <person name="Bork P."/>
            <person name="Wang J."/>
            <person name="Brunak S."/>
            <person name="Ehrlich S.D."/>
        </authorList>
    </citation>
    <scope>NUCLEOTIDE SEQUENCE [LARGE SCALE GENOMIC DNA]</scope>
</reference>
<evidence type="ECO:0000313" key="1">
    <source>
        <dbReference type="EMBL" id="CDC76526.1"/>
    </source>
</evidence>
<gene>
    <name evidence="1" type="ORF">BN580_00167</name>
</gene>
<sequence length="145" mass="16623">MTDERIAEQNSDEVVEKKSFLSWVKEHKTQLLLAGISVTTILAAAIGLKNKDAIVELWNTLKKEIEKGALYSAKWFEKASLEELESARKLVQQDYNNPKLDLNYRNECRNLLNRFDNAIGKIKWAGQEYGYPVHSSNGWHLPSDD</sequence>
<evidence type="ECO:0000313" key="2">
    <source>
        <dbReference type="Proteomes" id="UP000017938"/>
    </source>
</evidence>
<dbReference type="AlphaFoldDB" id="R6U8X4"/>
<protein>
    <submittedName>
        <fullName evidence="1">Uncharacterized protein</fullName>
    </submittedName>
</protein>
<dbReference type="STRING" id="1263015.BN580_00167"/>
<dbReference type="Proteomes" id="UP000017938">
    <property type="component" value="Unassembled WGS sequence"/>
</dbReference>
<dbReference type="EMBL" id="CBFW010000379">
    <property type="protein sequence ID" value="CDC76526.1"/>
    <property type="molecule type" value="Genomic_DNA"/>
</dbReference>
<comment type="caution">
    <text evidence="1">The sequence shown here is derived from an EMBL/GenBank/DDBJ whole genome shotgun (WGS) entry which is preliminary data.</text>
</comment>
<accession>R6U8X4</accession>